<sequence length="295" mass="32874">MRQDIEFKTEDGTTLRGWMYMRDLPNKVPVIVMVHGFSGTITSLTQYAEAFCEAGFAVLLYDHRGFGRSAGKVRQHIDPYQQIADFRDAITFAQMQSGVDPDRVGIWGSSYAGGHVLYIGASDRRVKCVVSQIPFVSGHATAGRLFRPDQLSAWRKRFSAERRAIGLGAPHTVIPVFATNGDEPCALPPPVTDDFIEVSRQEEGWLNEVTVRSLEFLTEYEPGAMARFISPTPLLMIVARHDRVAAPELALAVYNEALEPKRVLIHGGGHFGTYTMQFDETSGAAIEWFREHLQA</sequence>
<dbReference type="GO" id="GO:0052689">
    <property type="term" value="F:carboxylic ester hydrolase activity"/>
    <property type="evidence" value="ECO:0007669"/>
    <property type="project" value="UniProtKB-ARBA"/>
</dbReference>
<dbReference type="Pfam" id="PF02129">
    <property type="entry name" value="Peptidase_S15"/>
    <property type="match status" value="1"/>
</dbReference>
<dbReference type="OrthoDB" id="9805123at2"/>
<evidence type="ECO:0000313" key="3">
    <source>
        <dbReference type="EMBL" id="ANB72395.1"/>
    </source>
</evidence>
<dbReference type="SUPFAM" id="SSF53474">
    <property type="entry name" value="alpha/beta-Hydrolases"/>
    <property type="match status" value="1"/>
</dbReference>
<gene>
    <name evidence="3" type="ORF">AYM40_08505</name>
</gene>
<dbReference type="EMBL" id="CP014578">
    <property type="protein sequence ID" value="ANB72395.1"/>
    <property type="molecule type" value="Genomic_DNA"/>
</dbReference>
<keyword evidence="4" id="KW-1185">Reference proteome</keyword>
<dbReference type="Proteomes" id="UP000076852">
    <property type="component" value="Chromosome 1"/>
</dbReference>
<dbReference type="InterPro" id="IPR000383">
    <property type="entry name" value="Xaa-Pro-like_dom"/>
</dbReference>
<accession>A0A160FJF7</accession>
<protein>
    <recommendedName>
        <fullName evidence="2">Xaa-Pro dipeptidyl-peptidase-like domain-containing protein</fullName>
    </recommendedName>
</protein>
<keyword evidence="1" id="KW-0378">Hydrolase</keyword>
<dbReference type="AlphaFoldDB" id="A0A160FJF7"/>
<proteinExistence type="predicted"/>
<dbReference type="Gene3D" id="1.10.10.800">
    <property type="match status" value="1"/>
</dbReference>
<dbReference type="KEGG" id="buz:AYM40_08505"/>
<dbReference type="InterPro" id="IPR029058">
    <property type="entry name" value="AB_hydrolase_fold"/>
</dbReference>
<organism evidence="3 4">
    <name type="scientific">Paraburkholderia phytofirmans OLGA172</name>
    <dbReference type="NCBI Taxonomy" id="1417228"/>
    <lineage>
        <taxon>Bacteria</taxon>
        <taxon>Pseudomonadati</taxon>
        <taxon>Pseudomonadota</taxon>
        <taxon>Betaproteobacteria</taxon>
        <taxon>Burkholderiales</taxon>
        <taxon>Burkholderiaceae</taxon>
        <taxon>Paraburkholderia</taxon>
    </lineage>
</organism>
<feature type="domain" description="Xaa-Pro dipeptidyl-peptidase-like" evidence="2">
    <location>
        <begin position="26"/>
        <end position="270"/>
    </location>
</feature>
<evidence type="ECO:0000256" key="1">
    <source>
        <dbReference type="ARBA" id="ARBA00022801"/>
    </source>
</evidence>
<evidence type="ECO:0000259" key="2">
    <source>
        <dbReference type="Pfam" id="PF02129"/>
    </source>
</evidence>
<dbReference type="PANTHER" id="PTHR22946:SF9">
    <property type="entry name" value="POLYKETIDE TRANSFERASE AF380"/>
    <property type="match status" value="1"/>
</dbReference>
<evidence type="ECO:0000313" key="4">
    <source>
        <dbReference type="Proteomes" id="UP000076852"/>
    </source>
</evidence>
<dbReference type="PANTHER" id="PTHR22946">
    <property type="entry name" value="DIENELACTONE HYDROLASE DOMAIN-CONTAINING PROTEIN-RELATED"/>
    <property type="match status" value="1"/>
</dbReference>
<dbReference type="STRING" id="1804984.AYM40_08505"/>
<reference evidence="3 4" key="1">
    <citation type="journal article" date="2016" name="Gene">
        <title>PacBio SMRT assembly of a complex multi-replicon genome reveals chlorocatechol degradative operon in a region of genome plasticity.</title>
        <authorList>
            <person name="Ricker N."/>
            <person name="Shen S.Y."/>
            <person name="Goordial J."/>
            <person name="Jin S."/>
            <person name="Fulthorpe R.R."/>
        </authorList>
    </citation>
    <scope>NUCLEOTIDE SEQUENCE [LARGE SCALE GENOMIC DNA]</scope>
    <source>
        <strain evidence="3 4">OLGA172</strain>
    </source>
</reference>
<name>A0A160FJF7_9BURK</name>
<dbReference type="InterPro" id="IPR050261">
    <property type="entry name" value="FrsA_esterase"/>
</dbReference>
<dbReference type="Gene3D" id="3.40.50.1820">
    <property type="entry name" value="alpha/beta hydrolase"/>
    <property type="match status" value="1"/>
</dbReference>